<protein>
    <submittedName>
        <fullName evidence="1">Uncharacterized protein</fullName>
    </submittedName>
</protein>
<evidence type="ECO:0000313" key="2">
    <source>
        <dbReference type="Proteomes" id="UP000255423"/>
    </source>
</evidence>
<gene>
    <name evidence="1" type="ORF">SAMN05661053_1501</name>
</gene>
<organism evidence="1 2">
    <name type="scientific">Fibrobacter succinogenes</name>
    <name type="common">Bacteroides succinogenes</name>
    <dbReference type="NCBI Taxonomy" id="833"/>
    <lineage>
        <taxon>Bacteria</taxon>
        <taxon>Pseudomonadati</taxon>
        <taxon>Fibrobacterota</taxon>
        <taxon>Fibrobacteria</taxon>
        <taxon>Fibrobacterales</taxon>
        <taxon>Fibrobacteraceae</taxon>
        <taxon>Fibrobacter</taxon>
    </lineage>
</organism>
<evidence type="ECO:0000313" key="1">
    <source>
        <dbReference type="EMBL" id="SUQ24108.1"/>
    </source>
</evidence>
<dbReference type="AlphaFoldDB" id="A0A380S5T9"/>
<reference evidence="1 2" key="1">
    <citation type="submission" date="2017-08" db="EMBL/GenBank/DDBJ databases">
        <authorList>
            <person name="de Groot N.N."/>
        </authorList>
    </citation>
    <scope>NUCLEOTIDE SEQUENCE [LARGE SCALE GENOMIC DNA]</scope>
    <source>
        <strain evidence="1 2">HM2</strain>
    </source>
</reference>
<name>A0A380S5T9_FIBSU</name>
<dbReference type="EMBL" id="UHJL01000002">
    <property type="protein sequence ID" value="SUQ24108.1"/>
    <property type="molecule type" value="Genomic_DNA"/>
</dbReference>
<dbReference type="Proteomes" id="UP000255423">
    <property type="component" value="Unassembled WGS sequence"/>
</dbReference>
<proteinExistence type="predicted"/>
<accession>A0A380S5T9</accession>
<sequence length="167" mass="19404">MCKCSFCGSEVESLRIVNLDLRICPKCYSIYFPCNQTFAFYGGLSDKTRELWLNDLNKKNVQDPPCENPVCIDHGQPLVKGKLPHYGFDGYVTTCCETFHMPPSTVKQLLQWSLDIKAAPQAKEGKHHFFFIHWIDSLVNKIFGEKPVEEDPLDYIQYNRTLRKFFE</sequence>
<dbReference type="RefSeq" id="WP_109572690.1">
    <property type="nucleotide sequence ID" value="NZ_UHJL01000002.1"/>
</dbReference>